<evidence type="ECO:0000256" key="1">
    <source>
        <dbReference type="ARBA" id="ARBA00010528"/>
    </source>
</evidence>
<reference evidence="7 8" key="1">
    <citation type="journal article" date="2012" name="J. Bacteriol.">
        <title>Genome Sequence of "Candidatus Mycoplasma haemolamae" Strain Purdue, a Red Blood Cell Pathogen of Alpacas (Vicugna pacos) and Llamas (Lama glama).</title>
        <authorList>
            <person name="Guimaraes A.M."/>
            <person name="Toth B."/>
            <person name="Santos A.P."/>
            <person name="do Nascimento N.C."/>
            <person name="Kritchevsky J.E."/>
            <person name="Messick J.B."/>
        </authorList>
    </citation>
    <scope>NUCLEOTIDE SEQUENCE [LARGE SCALE GENOMIC DNA]</scope>
    <source>
        <strain evidence="7 8">Purdue</strain>
    </source>
</reference>
<sequence>MSSDSASLKVFSIDGQLEKTIALTEIIPAWNPEFYYPDAIFQTVVCAAQSNRLAHPHTKTKGEVSGGGKKPYRQKHTGRARQGSRRNPQFVGGGTAFGPRNIINHKRKVNKRVRALAMRSCWTDALERGKICVLSNKEVEGLKAEKTKNMNVFFNSVQGTAKRRALIVKDREEKVVLGSRNLEKLEVLRVEAIPINSLMKAECIVLSFEGFEWLKSNYFSQWK</sequence>
<keyword evidence="3" id="KW-0687">Ribonucleoprotein</keyword>
<dbReference type="InterPro" id="IPR013005">
    <property type="entry name" value="Ribosomal_uL4-like"/>
</dbReference>
<evidence type="ECO:0000256" key="2">
    <source>
        <dbReference type="ARBA" id="ARBA00022980"/>
    </source>
</evidence>
<protein>
    <recommendedName>
        <fullName evidence="4">Large ribosomal subunit protein uL4</fullName>
    </recommendedName>
    <alternativeName>
        <fullName evidence="5">50S ribosomal protein L4</fullName>
    </alternativeName>
</protein>
<evidence type="ECO:0000256" key="3">
    <source>
        <dbReference type="ARBA" id="ARBA00023274"/>
    </source>
</evidence>
<keyword evidence="8" id="KW-1185">Reference proteome</keyword>
<name>I7B9G2_MYCHA</name>
<dbReference type="InterPro" id="IPR023574">
    <property type="entry name" value="Ribosomal_uL4_dom_sf"/>
</dbReference>
<reference evidence="8" key="2">
    <citation type="submission" date="2012-07" db="EMBL/GenBank/DDBJ databases">
        <title>Complete genome sequence of 'Candidatus Mycoplasma haemolamae'.</title>
        <authorList>
            <person name="Guimaraes A.M.S."/>
            <person name="Toth B."/>
            <person name="Santos A.P."/>
            <person name="Nascimento N.C."/>
            <person name="Sojka J.E."/>
            <person name="Messick J.B."/>
        </authorList>
    </citation>
    <scope>NUCLEOTIDE SEQUENCE [LARGE SCALE GENOMIC DNA]</scope>
    <source>
        <strain evidence="8">Purdue</strain>
    </source>
</reference>
<dbReference type="NCBIfam" id="TIGR03953">
    <property type="entry name" value="rplD_bact"/>
    <property type="match status" value="1"/>
</dbReference>
<dbReference type="AlphaFoldDB" id="I7B9G2"/>
<dbReference type="PANTHER" id="PTHR10746:SF6">
    <property type="entry name" value="LARGE RIBOSOMAL SUBUNIT PROTEIN UL4M"/>
    <property type="match status" value="1"/>
</dbReference>
<dbReference type="HOGENOM" id="CLU_041575_5_2_14"/>
<comment type="similarity">
    <text evidence="1">Belongs to the universal ribosomal protein uL4 family.</text>
</comment>
<dbReference type="PATRIC" id="fig|1212765.3.peg.372"/>
<dbReference type="GO" id="GO:0006412">
    <property type="term" value="P:translation"/>
    <property type="evidence" value="ECO:0007669"/>
    <property type="project" value="InterPro"/>
</dbReference>
<dbReference type="Gene3D" id="3.40.1370.10">
    <property type="match status" value="1"/>
</dbReference>
<evidence type="ECO:0000256" key="6">
    <source>
        <dbReference type="SAM" id="MobiDB-lite"/>
    </source>
</evidence>
<evidence type="ECO:0000256" key="4">
    <source>
        <dbReference type="ARBA" id="ARBA00035244"/>
    </source>
</evidence>
<proteinExistence type="inferred from homology"/>
<dbReference type="GO" id="GO:1990904">
    <property type="term" value="C:ribonucleoprotein complex"/>
    <property type="evidence" value="ECO:0007669"/>
    <property type="project" value="UniProtKB-KW"/>
</dbReference>
<feature type="region of interest" description="Disordered" evidence="6">
    <location>
        <begin position="55"/>
        <end position="91"/>
    </location>
</feature>
<accession>I7B9G2</accession>
<dbReference type="EMBL" id="CP003731">
    <property type="protein sequence ID" value="AFO51915.1"/>
    <property type="molecule type" value="Genomic_DNA"/>
</dbReference>
<feature type="compositionally biased region" description="Basic residues" evidence="6">
    <location>
        <begin position="70"/>
        <end position="84"/>
    </location>
</feature>
<organism evidence="7 8">
    <name type="scientific">Mycoplasma haematolamae (strain Purdue)</name>
    <dbReference type="NCBI Taxonomy" id="1212765"/>
    <lineage>
        <taxon>Bacteria</taxon>
        <taxon>Bacillati</taxon>
        <taxon>Mycoplasmatota</taxon>
        <taxon>Mollicutes</taxon>
        <taxon>Mycoplasmataceae</taxon>
        <taxon>Mycoplasma</taxon>
    </lineage>
</organism>
<gene>
    <name evidence="7" type="primary">rplD</name>
    <name evidence="7" type="ordered locus">MHLP_01675</name>
</gene>
<dbReference type="PANTHER" id="PTHR10746">
    <property type="entry name" value="50S RIBOSOMAL PROTEIN L4"/>
    <property type="match status" value="1"/>
</dbReference>
<dbReference type="KEGG" id="mhl:MHLP_01675"/>
<dbReference type="InterPro" id="IPR002136">
    <property type="entry name" value="Ribosomal_uL4"/>
</dbReference>
<evidence type="ECO:0000256" key="5">
    <source>
        <dbReference type="ARBA" id="ARBA00035462"/>
    </source>
</evidence>
<dbReference type="Proteomes" id="UP000006502">
    <property type="component" value="Chromosome"/>
</dbReference>
<dbReference type="Pfam" id="PF00573">
    <property type="entry name" value="Ribosomal_L4"/>
    <property type="match status" value="1"/>
</dbReference>
<keyword evidence="2 7" id="KW-0689">Ribosomal protein</keyword>
<dbReference type="STRING" id="1212765.MHLP_01675"/>
<evidence type="ECO:0000313" key="8">
    <source>
        <dbReference type="Proteomes" id="UP000006502"/>
    </source>
</evidence>
<dbReference type="SUPFAM" id="SSF52166">
    <property type="entry name" value="Ribosomal protein L4"/>
    <property type="match status" value="1"/>
</dbReference>
<dbReference type="GO" id="GO:0003735">
    <property type="term" value="F:structural constituent of ribosome"/>
    <property type="evidence" value="ECO:0007669"/>
    <property type="project" value="InterPro"/>
</dbReference>
<evidence type="ECO:0000313" key="7">
    <source>
        <dbReference type="EMBL" id="AFO51915.1"/>
    </source>
</evidence>
<dbReference type="GO" id="GO:0005840">
    <property type="term" value="C:ribosome"/>
    <property type="evidence" value="ECO:0007669"/>
    <property type="project" value="UniProtKB-KW"/>
</dbReference>
<dbReference type="OrthoDB" id="9803201at2"/>